<dbReference type="Gene3D" id="3.40.50.1820">
    <property type="entry name" value="alpha/beta hydrolase"/>
    <property type="match status" value="1"/>
</dbReference>
<dbReference type="Proteomes" id="UP001602245">
    <property type="component" value="Unassembled WGS sequence"/>
</dbReference>
<evidence type="ECO:0000256" key="1">
    <source>
        <dbReference type="ARBA" id="ARBA00022801"/>
    </source>
</evidence>
<dbReference type="GO" id="GO:0016787">
    <property type="term" value="F:hydrolase activity"/>
    <property type="evidence" value="ECO:0007669"/>
    <property type="project" value="UniProtKB-KW"/>
</dbReference>
<dbReference type="InterPro" id="IPR029058">
    <property type="entry name" value="AB_hydrolase_fold"/>
</dbReference>
<feature type="transmembrane region" description="Helical" evidence="2">
    <location>
        <begin position="73"/>
        <end position="93"/>
    </location>
</feature>
<protein>
    <submittedName>
        <fullName evidence="4">Alpha/beta hydrolase</fullName>
    </submittedName>
</protein>
<dbReference type="SUPFAM" id="SSF53474">
    <property type="entry name" value="alpha/beta-Hydrolases"/>
    <property type="match status" value="1"/>
</dbReference>
<keyword evidence="1 4" id="KW-0378">Hydrolase</keyword>
<evidence type="ECO:0000313" key="5">
    <source>
        <dbReference type="Proteomes" id="UP001602245"/>
    </source>
</evidence>
<feature type="domain" description="BD-FAE-like" evidence="3">
    <location>
        <begin position="149"/>
        <end position="273"/>
    </location>
</feature>
<evidence type="ECO:0000256" key="2">
    <source>
        <dbReference type="SAM" id="Phobius"/>
    </source>
</evidence>
<keyword evidence="2" id="KW-0812">Transmembrane</keyword>
<evidence type="ECO:0000313" key="4">
    <source>
        <dbReference type="EMBL" id="MFF5288931.1"/>
    </source>
</evidence>
<dbReference type="InterPro" id="IPR050300">
    <property type="entry name" value="GDXG_lipolytic_enzyme"/>
</dbReference>
<dbReference type="RefSeq" id="WP_020509279.1">
    <property type="nucleotide sequence ID" value="NZ_JBIAZU010000001.1"/>
</dbReference>
<keyword evidence="5" id="KW-1185">Reference proteome</keyword>
<name>A0ABW6W9R7_9ACTN</name>
<evidence type="ECO:0000259" key="3">
    <source>
        <dbReference type="Pfam" id="PF20434"/>
    </source>
</evidence>
<keyword evidence="2" id="KW-0472">Membrane</keyword>
<accession>A0ABW6W9R7</accession>
<dbReference type="InterPro" id="IPR049492">
    <property type="entry name" value="BD-FAE-like_dom"/>
</dbReference>
<organism evidence="4 5">
    <name type="scientific">Paractinoplanes globisporus</name>
    <dbReference type="NCBI Taxonomy" id="113565"/>
    <lineage>
        <taxon>Bacteria</taxon>
        <taxon>Bacillati</taxon>
        <taxon>Actinomycetota</taxon>
        <taxon>Actinomycetes</taxon>
        <taxon>Micromonosporales</taxon>
        <taxon>Micromonosporaceae</taxon>
        <taxon>Paractinoplanes</taxon>
    </lineage>
</organism>
<comment type="caution">
    <text evidence="4">The sequence shown here is derived from an EMBL/GenBank/DDBJ whole genome shotgun (WGS) entry which is preliminary data.</text>
</comment>
<dbReference type="EMBL" id="JBIAZU010000001">
    <property type="protein sequence ID" value="MFF5288931.1"/>
    <property type="molecule type" value="Genomic_DNA"/>
</dbReference>
<dbReference type="PANTHER" id="PTHR48081:SF33">
    <property type="entry name" value="KYNURENINE FORMAMIDASE"/>
    <property type="match status" value="1"/>
</dbReference>
<gene>
    <name evidence="4" type="ORF">ACFY35_05815</name>
</gene>
<keyword evidence="2" id="KW-1133">Transmembrane helix</keyword>
<dbReference type="PANTHER" id="PTHR48081">
    <property type="entry name" value="AB HYDROLASE SUPERFAMILY PROTEIN C4A8.06C"/>
    <property type="match status" value="1"/>
</dbReference>
<sequence>MPIGYAITVALIAFCTAVAVIGPRPPHTTPSFWGFWVTFQINEVPFVALYVLAASSLLAFSQGDLASPGGIEIFGFAVLTVVGLVVLVQRAVLAGPAVRRAFAEGAGIELTLRPRPWAHILLAPFGYRRREVARIRNISYGDAGKHNLLDVYHQRDRPAGGPILVFFHGGGFRIGSKNREARAMLNRLAAQGWMCVNANYRLAPAQYPDHHVDAKKVVAWARSHAAEYGGDPRTIVVSGSSAGGHLATMIALTPNDPVFQPGFEDEDTSVAAAIGFGGYYGRLDGPGSSPLDRLGDAPPILIVHGTNDSSVLVEDARELVGGLRAASAQPVLYAELPGGQHGFDLYFSLRYTYVIDAVAAFGSWVSTRGGTL</sequence>
<proteinExistence type="predicted"/>
<dbReference type="Pfam" id="PF20434">
    <property type="entry name" value="BD-FAE"/>
    <property type="match status" value="1"/>
</dbReference>
<reference evidence="4 5" key="1">
    <citation type="submission" date="2024-10" db="EMBL/GenBank/DDBJ databases">
        <title>The Natural Products Discovery Center: Release of the First 8490 Sequenced Strains for Exploring Actinobacteria Biosynthetic Diversity.</title>
        <authorList>
            <person name="Kalkreuter E."/>
            <person name="Kautsar S.A."/>
            <person name="Yang D."/>
            <person name="Bader C.D."/>
            <person name="Teijaro C.N."/>
            <person name="Fluegel L."/>
            <person name="Davis C.M."/>
            <person name="Simpson J.R."/>
            <person name="Lauterbach L."/>
            <person name="Steele A.D."/>
            <person name="Gui C."/>
            <person name="Meng S."/>
            <person name="Li G."/>
            <person name="Viehrig K."/>
            <person name="Ye F."/>
            <person name="Su P."/>
            <person name="Kiefer A.F."/>
            <person name="Nichols A."/>
            <person name="Cepeda A.J."/>
            <person name="Yan W."/>
            <person name="Fan B."/>
            <person name="Jiang Y."/>
            <person name="Adhikari A."/>
            <person name="Zheng C.-J."/>
            <person name="Schuster L."/>
            <person name="Cowan T.M."/>
            <person name="Smanski M.J."/>
            <person name="Chevrette M.G."/>
            <person name="De Carvalho L.P.S."/>
            <person name="Shen B."/>
        </authorList>
    </citation>
    <scope>NUCLEOTIDE SEQUENCE [LARGE SCALE GENOMIC DNA]</scope>
    <source>
        <strain evidence="4 5">NPDC000087</strain>
    </source>
</reference>
<feature type="transmembrane region" description="Helical" evidence="2">
    <location>
        <begin position="43"/>
        <end position="61"/>
    </location>
</feature>